<dbReference type="InterPro" id="IPR013840">
    <property type="entry name" value="DNAligase_N"/>
</dbReference>
<dbReference type="Gene3D" id="3.30.470.30">
    <property type="entry name" value="DNA ligase/mRNA capping enzyme"/>
    <property type="match status" value="1"/>
</dbReference>
<comment type="caution">
    <text evidence="9">The sequence shown here is derived from an EMBL/GenBank/DDBJ whole genome shotgun (WGS) entry which is preliminary data.</text>
</comment>
<evidence type="ECO:0000256" key="4">
    <source>
        <dbReference type="ARBA" id="ARBA00022763"/>
    </source>
</evidence>
<reference evidence="9 10" key="1">
    <citation type="journal article" date="2019" name="Environ. Microbiol.">
        <title>Species interactions and distinct microbial communities in high Arctic permafrost affected cryosols are associated with the CH4 and CO2 gas fluxes.</title>
        <authorList>
            <person name="Altshuler I."/>
            <person name="Hamel J."/>
            <person name="Turney S."/>
            <person name="Magnuson E."/>
            <person name="Levesque R."/>
            <person name="Greer C."/>
            <person name="Whyte L.G."/>
        </authorList>
    </citation>
    <scope>NUCLEOTIDE SEQUENCE [LARGE SCALE GENOMIC DNA]</scope>
    <source>
        <strain evidence="9 10">E4</strain>
    </source>
</reference>
<dbReference type="Pfam" id="PF01653">
    <property type="entry name" value="DNA_ligase_aden"/>
    <property type="match status" value="1"/>
</dbReference>
<dbReference type="SUPFAM" id="SSF50249">
    <property type="entry name" value="Nucleic acid-binding proteins"/>
    <property type="match status" value="1"/>
</dbReference>
<dbReference type="Gene3D" id="2.40.50.140">
    <property type="entry name" value="Nucleic acid-binding proteins"/>
    <property type="match status" value="1"/>
</dbReference>
<dbReference type="AlphaFoldDB" id="A0A502GEI9"/>
<evidence type="ECO:0000256" key="2">
    <source>
        <dbReference type="ARBA" id="ARBA00022598"/>
    </source>
</evidence>
<sequence>MQNLTLDQQEFLNFNLKTRNFHACLAQFTIADLSDVAATNYHYDRSGVQEPYLDDDAFDNLVKYIIDNSNPDFQRVLESHTYNENFRLPVPMPGISQMYTIEDFQSWLRLALNSSHNASHIVALKTAKHDGISVELVYESGTLKKAYSKYNGFEGKDIYRVAKDCLSIPTTIANANARLVIRGELEMRKSVFSAKYHGEWKNARNMVAGLFRRKESSEEVRDVDFIAYEICESADDEFETCRSHQLNYLASVGFEIPYYEIYEYPAHKIEDWDAMAADWDHLEETISIIRSEDDGLDYAVDGWVLEIDNLSTASEMGLESDGLYRQSRRKFKINFAEDSVVANVLGIEWRLHKDGDFRGRAVLEPVEICGVTVTHASIFNAYYVKHGRLKIETHKPDHPIGKGAVVRLIRSGDVIPHVMEILTPAAEPDLPKESEWGPIGWDDNEVHMITLDPDHPAVKFRKIVRFFSCLGTENFGIPTMYTLFENGWNTIDGILDLTLNNIDKLNGIEGFGEIKRRNIHEAVKAAVSDIYYPNLMAGIDCFGKAVGIGRLEIVFNSWGDECMAWEGYSEDEIYENVKTLALFGDLTSRSFAKGVPLFLDFMKSHSKYLTLRPYIQQEIAAVSTKLEGAKVVFTGFRDDELEVAIKEHGGEIGTWTNSTIVVAKDTSIIRPKIQKLIDKGARFVSRDVFKEELR</sequence>
<proteinExistence type="predicted"/>
<protein>
    <recommendedName>
        <fullName evidence="1">DNA ligase (NAD(+))</fullName>
        <ecNumber evidence="1">6.5.1.2</ecNumber>
    </recommendedName>
</protein>
<evidence type="ECO:0000256" key="5">
    <source>
        <dbReference type="ARBA" id="ARBA00023027"/>
    </source>
</evidence>
<dbReference type="GO" id="GO:0006260">
    <property type="term" value="P:DNA replication"/>
    <property type="evidence" value="ECO:0007669"/>
    <property type="project" value="UniProtKB-KW"/>
</dbReference>
<dbReference type="InterPro" id="IPR013839">
    <property type="entry name" value="DNAligase_adenylation"/>
</dbReference>
<evidence type="ECO:0000256" key="3">
    <source>
        <dbReference type="ARBA" id="ARBA00022705"/>
    </source>
</evidence>
<dbReference type="SMART" id="SM00532">
    <property type="entry name" value="LIGANc"/>
    <property type="match status" value="1"/>
</dbReference>
<evidence type="ECO:0000259" key="8">
    <source>
        <dbReference type="SMART" id="SM00532"/>
    </source>
</evidence>
<evidence type="ECO:0000256" key="7">
    <source>
        <dbReference type="ARBA" id="ARBA00034005"/>
    </source>
</evidence>
<name>A0A502GEI9_9GAMM</name>
<dbReference type="Pfam" id="PF03120">
    <property type="entry name" value="OB_DNA_ligase"/>
    <property type="match status" value="1"/>
</dbReference>
<dbReference type="RefSeq" id="WP_140473879.1">
    <property type="nucleotide sequence ID" value="NZ_RCZD01000008.1"/>
</dbReference>
<evidence type="ECO:0000256" key="1">
    <source>
        <dbReference type="ARBA" id="ARBA00012722"/>
    </source>
</evidence>
<keyword evidence="4" id="KW-0227">DNA damage</keyword>
<dbReference type="EMBL" id="RCZD01000008">
    <property type="protein sequence ID" value="TPG60151.1"/>
    <property type="molecule type" value="Genomic_DNA"/>
</dbReference>
<keyword evidence="10" id="KW-1185">Reference proteome</keyword>
<gene>
    <name evidence="9" type="ORF">EAH77_16410</name>
</gene>
<accession>A0A502GEI9</accession>
<comment type="catalytic activity">
    <reaction evidence="7">
        <text>NAD(+) + (deoxyribonucleotide)n-3'-hydroxyl + 5'-phospho-(deoxyribonucleotide)m = (deoxyribonucleotide)n+m + AMP + beta-nicotinamide D-nucleotide.</text>
        <dbReference type="EC" id="6.5.1.2"/>
    </reaction>
</comment>
<dbReference type="GO" id="GO:0003911">
    <property type="term" value="F:DNA ligase (NAD+) activity"/>
    <property type="evidence" value="ECO:0007669"/>
    <property type="project" value="UniProtKB-EC"/>
</dbReference>
<dbReference type="GO" id="GO:0006281">
    <property type="term" value="P:DNA repair"/>
    <property type="evidence" value="ECO:0007669"/>
    <property type="project" value="UniProtKB-KW"/>
</dbReference>
<dbReference type="SUPFAM" id="SSF56091">
    <property type="entry name" value="DNA ligase/mRNA capping enzyme, catalytic domain"/>
    <property type="match status" value="1"/>
</dbReference>
<dbReference type="OrthoDB" id="9759736at2"/>
<evidence type="ECO:0000256" key="6">
    <source>
        <dbReference type="ARBA" id="ARBA00023204"/>
    </source>
</evidence>
<dbReference type="Proteomes" id="UP000317663">
    <property type="component" value="Unassembled WGS sequence"/>
</dbReference>
<keyword evidence="5" id="KW-0520">NAD</keyword>
<evidence type="ECO:0000313" key="10">
    <source>
        <dbReference type="Proteomes" id="UP000317663"/>
    </source>
</evidence>
<organism evidence="9 10">
    <name type="scientific">Ewingella americana</name>
    <dbReference type="NCBI Taxonomy" id="41202"/>
    <lineage>
        <taxon>Bacteria</taxon>
        <taxon>Pseudomonadati</taxon>
        <taxon>Pseudomonadota</taxon>
        <taxon>Gammaproteobacteria</taxon>
        <taxon>Enterobacterales</taxon>
        <taxon>Yersiniaceae</taxon>
        <taxon>Ewingella</taxon>
    </lineage>
</organism>
<keyword evidence="3" id="KW-0235">DNA replication</keyword>
<dbReference type="InterPro" id="IPR004150">
    <property type="entry name" value="NAD_DNA_ligase_OB"/>
</dbReference>
<keyword evidence="2" id="KW-0436">Ligase</keyword>
<dbReference type="InterPro" id="IPR012340">
    <property type="entry name" value="NA-bd_OB-fold"/>
</dbReference>
<evidence type="ECO:0000313" key="9">
    <source>
        <dbReference type="EMBL" id="TPG60151.1"/>
    </source>
</evidence>
<dbReference type="EC" id="6.5.1.2" evidence="1"/>
<feature type="domain" description="NAD-dependent DNA ligase N-terminal" evidence="8">
    <location>
        <begin position="25"/>
        <end position="471"/>
    </location>
</feature>
<keyword evidence="6" id="KW-0234">DNA repair</keyword>